<protein>
    <submittedName>
        <fullName evidence="1">Uncharacterized protein</fullName>
    </submittedName>
</protein>
<dbReference type="EMBL" id="CAJNNW010029510">
    <property type="protein sequence ID" value="CAE8700511.1"/>
    <property type="molecule type" value="Genomic_DNA"/>
</dbReference>
<reference evidence="1" key="1">
    <citation type="submission" date="2021-02" db="EMBL/GenBank/DDBJ databases">
        <authorList>
            <person name="Dougan E. K."/>
            <person name="Rhodes N."/>
            <person name="Thang M."/>
            <person name="Chan C."/>
        </authorList>
    </citation>
    <scope>NUCLEOTIDE SEQUENCE</scope>
</reference>
<dbReference type="Proteomes" id="UP000626109">
    <property type="component" value="Unassembled WGS sequence"/>
</dbReference>
<dbReference type="PANTHER" id="PTHR23035:SF2">
    <property type="entry name" value="KIAA1430 HOMOLOGUE"/>
    <property type="match status" value="1"/>
</dbReference>
<dbReference type="InterPro" id="IPR038791">
    <property type="entry name" value="Cfap97/Hemingway"/>
</dbReference>
<name>A0A813K916_POLGL</name>
<sequence length="190" mass="21151">GNRPTSLNRTGRKHELQRITNENQRMLKSINDVQPVYNHKKWEDHYKRSEGHLKNCCAYPVITRMIKSASSPSVMTHMAPDGYATGGSGGFSAGGSPTATQGEEDNQKYVLKEGLRIGEKYYLLEMATDGRTLNVSAYDGDTKTSLELIIKEKVHRALYRDCNGDYAQIAAKLRVDGNRLVMDVPLSTVA</sequence>
<comment type="caution">
    <text evidence="1">The sequence shown here is derived from an EMBL/GenBank/DDBJ whole genome shotgun (WGS) entry which is preliminary data.</text>
</comment>
<dbReference type="AlphaFoldDB" id="A0A813K916"/>
<evidence type="ECO:0000313" key="1">
    <source>
        <dbReference type="EMBL" id="CAE8700511.1"/>
    </source>
</evidence>
<dbReference type="PANTHER" id="PTHR23035">
    <property type="entry name" value="CILIA- AND FLAGELLA-ASSOCIATED PROTEIN 97-RELATED"/>
    <property type="match status" value="1"/>
</dbReference>
<evidence type="ECO:0000313" key="2">
    <source>
        <dbReference type="Proteomes" id="UP000626109"/>
    </source>
</evidence>
<accession>A0A813K916</accession>
<feature type="non-terminal residue" evidence="1">
    <location>
        <position position="1"/>
    </location>
</feature>
<proteinExistence type="predicted"/>
<organism evidence="1 2">
    <name type="scientific">Polarella glacialis</name>
    <name type="common">Dinoflagellate</name>
    <dbReference type="NCBI Taxonomy" id="89957"/>
    <lineage>
        <taxon>Eukaryota</taxon>
        <taxon>Sar</taxon>
        <taxon>Alveolata</taxon>
        <taxon>Dinophyceae</taxon>
        <taxon>Suessiales</taxon>
        <taxon>Suessiaceae</taxon>
        <taxon>Polarella</taxon>
    </lineage>
</organism>
<gene>
    <name evidence="1" type="ORF">PGLA2088_LOCUS31652</name>
</gene>